<gene>
    <name evidence="1" type="ORF">NQ318_020791</name>
</gene>
<reference evidence="1" key="1">
    <citation type="journal article" date="2023" name="Insect Mol. Biol.">
        <title>Genome sequencing provides insights into the evolution of gene families encoding plant cell wall-degrading enzymes in longhorned beetles.</title>
        <authorList>
            <person name="Shin N.R."/>
            <person name="Okamura Y."/>
            <person name="Kirsch R."/>
            <person name="Pauchet Y."/>
        </authorList>
    </citation>
    <scope>NUCLEOTIDE SEQUENCE</scope>
    <source>
        <strain evidence="1">AMC_N1</strain>
    </source>
</reference>
<comment type="caution">
    <text evidence="1">The sequence shown here is derived from an EMBL/GenBank/DDBJ whole genome shotgun (WGS) entry which is preliminary data.</text>
</comment>
<evidence type="ECO:0000313" key="1">
    <source>
        <dbReference type="EMBL" id="KAJ8948304.1"/>
    </source>
</evidence>
<keyword evidence="2" id="KW-1185">Reference proteome</keyword>
<protein>
    <submittedName>
        <fullName evidence="1">Uncharacterized protein</fullName>
    </submittedName>
</protein>
<dbReference type="PANTHER" id="PTHR47326:SF1">
    <property type="entry name" value="HTH PSQ-TYPE DOMAIN-CONTAINING PROTEIN"/>
    <property type="match status" value="1"/>
</dbReference>
<dbReference type="EMBL" id="JAPWTK010000139">
    <property type="protein sequence ID" value="KAJ8948304.1"/>
    <property type="molecule type" value="Genomic_DNA"/>
</dbReference>
<name>A0AAV8YCQ3_9CUCU</name>
<proteinExistence type="predicted"/>
<dbReference type="PANTHER" id="PTHR47326">
    <property type="entry name" value="TRANSPOSABLE ELEMENT TC3 TRANSPOSASE-LIKE PROTEIN"/>
    <property type="match status" value="1"/>
</dbReference>
<sequence>MSSSSGTAMFSGRMDGLLLGSNEEKRSLLNLEGPGGGGGEFEKAMASLLFLWHLQKIIYVIESSKRVKVQDNLHSTTRQMGIDFNLSHTSVRNTLHKQKFHPYKITLMQDLSEDDFDRRNEFYEIMQIRCNDDENFALNILFSDEASFFST</sequence>
<dbReference type="Proteomes" id="UP001162162">
    <property type="component" value="Unassembled WGS sequence"/>
</dbReference>
<organism evidence="1 2">
    <name type="scientific">Aromia moschata</name>
    <dbReference type="NCBI Taxonomy" id="1265417"/>
    <lineage>
        <taxon>Eukaryota</taxon>
        <taxon>Metazoa</taxon>
        <taxon>Ecdysozoa</taxon>
        <taxon>Arthropoda</taxon>
        <taxon>Hexapoda</taxon>
        <taxon>Insecta</taxon>
        <taxon>Pterygota</taxon>
        <taxon>Neoptera</taxon>
        <taxon>Endopterygota</taxon>
        <taxon>Coleoptera</taxon>
        <taxon>Polyphaga</taxon>
        <taxon>Cucujiformia</taxon>
        <taxon>Chrysomeloidea</taxon>
        <taxon>Cerambycidae</taxon>
        <taxon>Cerambycinae</taxon>
        <taxon>Callichromatini</taxon>
        <taxon>Aromia</taxon>
    </lineage>
</organism>
<dbReference type="AlphaFoldDB" id="A0AAV8YCQ3"/>
<accession>A0AAV8YCQ3</accession>
<evidence type="ECO:0000313" key="2">
    <source>
        <dbReference type="Proteomes" id="UP001162162"/>
    </source>
</evidence>